<keyword evidence="2" id="KW-1185">Reference proteome</keyword>
<sequence>ITTDLWFLHNDKLYIGVIARWIDPKDWLLKEALLVCEKINEKHTTPFYEPTKMLSEVSYAILNMVCCTIYHLKKTVALPNDQDEDYYAELLYGELDITASQNLWFKKYQAIELPVTITNILEQIKFTIYLTQVVTETQYNMANRIITYNNPPKLLLTNEQPNVNQVNYSLIGLSDNSDKEESNMLNEVICYLALPKEAQRCNL</sequence>
<accession>A0ABN7W5B5</accession>
<reference evidence="1 2" key="1">
    <citation type="submission" date="2021-06" db="EMBL/GenBank/DDBJ databases">
        <authorList>
            <person name="Kallberg Y."/>
            <person name="Tangrot J."/>
            <person name="Rosling A."/>
        </authorList>
    </citation>
    <scope>NUCLEOTIDE SEQUENCE [LARGE SCALE GENOMIC DNA]</scope>
    <source>
        <strain evidence="1 2">120-4 pot B 10/14</strain>
    </source>
</reference>
<evidence type="ECO:0000313" key="1">
    <source>
        <dbReference type="EMBL" id="CAG8817427.1"/>
    </source>
</evidence>
<dbReference type="Proteomes" id="UP000789901">
    <property type="component" value="Unassembled WGS sequence"/>
</dbReference>
<evidence type="ECO:0000313" key="2">
    <source>
        <dbReference type="Proteomes" id="UP000789901"/>
    </source>
</evidence>
<comment type="caution">
    <text evidence="1">The sequence shown here is derived from an EMBL/GenBank/DDBJ whole genome shotgun (WGS) entry which is preliminary data.</text>
</comment>
<proteinExistence type="predicted"/>
<name>A0ABN7W5B5_GIGMA</name>
<protein>
    <submittedName>
        <fullName evidence="1">17837_t:CDS:1</fullName>
    </submittedName>
</protein>
<organism evidence="1 2">
    <name type="scientific">Gigaspora margarita</name>
    <dbReference type="NCBI Taxonomy" id="4874"/>
    <lineage>
        <taxon>Eukaryota</taxon>
        <taxon>Fungi</taxon>
        <taxon>Fungi incertae sedis</taxon>
        <taxon>Mucoromycota</taxon>
        <taxon>Glomeromycotina</taxon>
        <taxon>Glomeromycetes</taxon>
        <taxon>Diversisporales</taxon>
        <taxon>Gigasporaceae</taxon>
        <taxon>Gigaspora</taxon>
    </lineage>
</organism>
<gene>
    <name evidence="1" type="ORF">GMARGA_LOCUS26798</name>
</gene>
<feature type="non-terminal residue" evidence="1">
    <location>
        <position position="1"/>
    </location>
</feature>
<dbReference type="EMBL" id="CAJVQB010031801">
    <property type="protein sequence ID" value="CAG8817427.1"/>
    <property type="molecule type" value="Genomic_DNA"/>
</dbReference>